<dbReference type="KEGG" id="slia:HA039_19660"/>
<protein>
    <recommendedName>
        <fullName evidence="8">Ferredoxin</fullName>
    </recommendedName>
</protein>
<dbReference type="PANTHER" id="PTHR36923">
    <property type="entry name" value="FERREDOXIN"/>
    <property type="match status" value="1"/>
</dbReference>
<dbReference type="RefSeq" id="WP_167031596.1">
    <property type="nucleotide sequence ID" value="NZ_CP050177.1"/>
</dbReference>
<dbReference type="Proteomes" id="UP000501179">
    <property type="component" value="Chromosome"/>
</dbReference>
<keyword evidence="3 8" id="KW-0479">Metal-binding</keyword>
<evidence type="ECO:0000256" key="7">
    <source>
        <dbReference type="ARBA" id="ARBA00023291"/>
    </source>
</evidence>
<dbReference type="Gene3D" id="3.30.70.20">
    <property type="match status" value="1"/>
</dbReference>
<comment type="function">
    <text evidence="8">Ferredoxins are iron-sulfur proteins that transfer electrons in a wide variety of metabolic reactions.</text>
</comment>
<organism evidence="9 10">
    <name type="scientific">Streptomyces liangshanensis</name>
    <dbReference type="NCBI Taxonomy" id="2717324"/>
    <lineage>
        <taxon>Bacteria</taxon>
        <taxon>Bacillati</taxon>
        <taxon>Actinomycetota</taxon>
        <taxon>Actinomycetes</taxon>
        <taxon>Kitasatosporales</taxon>
        <taxon>Streptomycetaceae</taxon>
        <taxon>Streptomyces</taxon>
    </lineage>
</organism>
<proteinExistence type="predicted"/>
<dbReference type="EMBL" id="CP050177">
    <property type="protein sequence ID" value="QIQ04228.1"/>
    <property type="molecule type" value="Genomic_DNA"/>
</dbReference>
<evidence type="ECO:0000256" key="5">
    <source>
        <dbReference type="ARBA" id="ARBA00023004"/>
    </source>
</evidence>
<evidence type="ECO:0000256" key="6">
    <source>
        <dbReference type="ARBA" id="ARBA00023014"/>
    </source>
</evidence>
<evidence type="ECO:0000256" key="3">
    <source>
        <dbReference type="ARBA" id="ARBA00022723"/>
    </source>
</evidence>
<name>A0A6G9H123_9ACTN</name>
<sequence length="75" mass="7550">MTWHLEVDEHACIGSGMCAALAPDRFELDSATAAVVPGAADAEPAEVLLDAADSCPAVAITVTDTTSGTVLGPRP</sequence>
<dbReference type="SUPFAM" id="SSF54862">
    <property type="entry name" value="4Fe-4S ferredoxins"/>
    <property type="match status" value="1"/>
</dbReference>
<evidence type="ECO:0000256" key="8">
    <source>
        <dbReference type="RuleBase" id="RU368020"/>
    </source>
</evidence>
<keyword evidence="10" id="KW-1185">Reference proteome</keyword>
<evidence type="ECO:0000256" key="1">
    <source>
        <dbReference type="ARBA" id="ARBA00001927"/>
    </source>
</evidence>
<dbReference type="AlphaFoldDB" id="A0A6G9H123"/>
<dbReference type="InterPro" id="IPR051269">
    <property type="entry name" value="Fe-S_cluster_ET"/>
</dbReference>
<evidence type="ECO:0000313" key="9">
    <source>
        <dbReference type="EMBL" id="QIQ04228.1"/>
    </source>
</evidence>
<dbReference type="PANTHER" id="PTHR36923:SF3">
    <property type="entry name" value="FERREDOXIN"/>
    <property type="match status" value="1"/>
</dbReference>
<reference evidence="9 10" key="1">
    <citation type="submission" date="2020-03" db="EMBL/GenBank/DDBJ databases">
        <title>A novel species.</title>
        <authorList>
            <person name="Gao J."/>
        </authorList>
    </citation>
    <scope>NUCLEOTIDE SEQUENCE [LARGE SCALE GENOMIC DNA]</scope>
    <source>
        <strain evidence="9 10">QMT-12</strain>
    </source>
</reference>
<dbReference type="GO" id="GO:0051538">
    <property type="term" value="F:3 iron, 4 sulfur cluster binding"/>
    <property type="evidence" value="ECO:0007669"/>
    <property type="project" value="UniProtKB-KW"/>
</dbReference>
<keyword evidence="2 8" id="KW-0813">Transport</keyword>
<keyword evidence="4 8" id="KW-0249">Electron transport</keyword>
<keyword evidence="6 8" id="KW-0411">Iron-sulfur</keyword>
<evidence type="ECO:0000256" key="4">
    <source>
        <dbReference type="ARBA" id="ARBA00022982"/>
    </source>
</evidence>
<dbReference type="GO" id="GO:0009055">
    <property type="term" value="F:electron transfer activity"/>
    <property type="evidence" value="ECO:0007669"/>
    <property type="project" value="UniProtKB-UniRule"/>
</dbReference>
<keyword evidence="7" id="KW-0003">3Fe-4S</keyword>
<dbReference type="Pfam" id="PF13370">
    <property type="entry name" value="Fer4_13"/>
    <property type="match status" value="1"/>
</dbReference>
<evidence type="ECO:0000313" key="10">
    <source>
        <dbReference type="Proteomes" id="UP000501179"/>
    </source>
</evidence>
<dbReference type="PRINTS" id="PR00352">
    <property type="entry name" value="3FE4SFRDOXIN"/>
</dbReference>
<dbReference type="GO" id="GO:0005506">
    <property type="term" value="F:iron ion binding"/>
    <property type="evidence" value="ECO:0007669"/>
    <property type="project" value="UniProtKB-UniRule"/>
</dbReference>
<accession>A0A6G9H123</accession>
<dbReference type="InterPro" id="IPR001080">
    <property type="entry name" value="3Fe4S_ferredoxin"/>
</dbReference>
<comment type="cofactor">
    <cofactor evidence="1">
        <name>[3Fe-4S] cluster</name>
        <dbReference type="ChEBI" id="CHEBI:21137"/>
    </cofactor>
</comment>
<evidence type="ECO:0000256" key="2">
    <source>
        <dbReference type="ARBA" id="ARBA00022448"/>
    </source>
</evidence>
<keyword evidence="5 8" id="KW-0408">Iron</keyword>
<gene>
    <name evidence="9" type="ORF">HA039_19660</name>
</gene>